<evidence type="ECO:0000313" key="5">
    <source>
        <dbReference type="EMBL" id="QHI37946.1"/>
    </source>
</evidence>
<keyword evidence="6" id="KW-1185">Reference proteome</keyword>
<dbReference type="Pfam" id="PF13385">
    <property type="entry name" value="Laminin_G_3"/>
    <property type="match status" value="1"/>
</dbReference>
<dbReference type="InterPro" id="IPR013320">
    <property type="entry name" value="ConA-like_dom_sf"/>
</dbReference>
<dbReference type="NCBIfam" id="TIGR04183">
    <property type="entry name" value="Por_Secre_tail"/>
    <property type="match status" value="1"/>
</dbReference>
<dbReference type="InterPro" id="IPR026444">
    <property type="entry name" value="Secre_tail"/>
</dbReference>
<keyword evidence="1 3" id="KW-0732">Signal</keyword>
<protein>
    <recommendedName>
        <fullName evidence="4">LamG-like jellyroll fold domain-containing protein</fullName>
    </recommendedName>
</protein>
<proteinExistence type="predicted"/>
<dbReference type="Proteomes" id="UP000464657">
    <property type="component" value="Chromosome"/>
</dbReference>
<keyword evidence="2" id="KW-1015">Disulfide bond</keyword>
<evidence type="ECO:0000256" key="1">
    <source>
        <dbReference type="ARBA" id="ARBA00022729"/>
    </source>
</evidence>
<gene>
    <name evidence="5" type="ORF">IMCC3317_33290</name>
</gene>
<feature type="signal peptide" evidence="3">
    <location>
        <begin position="1"/>
        <end position="20"/>
    </location>
</feature>
<dbReference type="RefSeq" id="WP_160130527.1">
    <property type="nucleotide sequence ID" value="NZ_CP019288.1"/>
</dbReference>
<dbReference type="OrthoDB" id="1391570at2"/>
<dbReference type="Pfam" id="PF18962">
    <property type="entry name" value="Por_Secre_tail"/>
    <property type="match status" value="1"/>
</dbReference>
<reference evidence="5 6" key="1">
    <citation type="journal article" date="2013" name="Int. J. Syst. Evol. Microbiol.">
        <title>Kordia antarctica sp. nov., isolated from Antarctic seawater.</title>
        <authorList>
            <person name="Baek K."/>
            <person name="Choi A."/>
            <person name="Kang I."/>
            <person name="Lee K."/>
            <person name="Cho J.C."/>
        </authorList>
    </citation>
    <scope>NUCLEOTIDE SEQUENCE [LARGE SCALE GENOMIC DNA]</scope>
    <source>
        <strain evidence="5 6">IMCC3317</strain>
    </source>
</reference>
<dbReference type="GO" id="GO:0004553">
    <property type="term" value="F:hydrolase activity, hydrolyzing O-glycosyl compounds"/>
    <property type="evidence" value="ECO:0007669"/>
    <property type="project" value="UniProtKB-ARBA"/>
</dbReference>
<evidence type="ECO:0000256" key="2">
    <source>
        <dbReference type="ARBA" id="ARBA00023157"/>
    </source>
</evidence>
<dbReference type="AlphaFoldDB" id="A0A7L4ZP17"/>
<evidence type="ECO:0000313" key="6">
    <source>
        <dbReference type="Proteomes" id="UP000464657"/>
    </source>
</evidence>
<dbReference type="SMART" id="SM00560">
    <property type="entry name" value="LamGL"/>
    <property type="match status" value="1"/>
</dbReference>
<dbReference type="Gene3D" id="2.60.120.200">
    <property type="match status" value="1"/>
</dbReference>
<feature type="chain" id="PRO_5029767499" description="LamG-like jellyroll fold domain-containing protein" evidence="3">
    <location>
        <begin position="21"/>
        <end position="339"/>
    </location>
</feature>
<feature type="domain" description="LamG-like jellyroll fold" evidence="4">
    <location>
        <begin position="53"/>
        <end position="188"/>
    </location>
</feature>
<evidence type="ECO:0000256" key="3">
    <source>
        <dbReference type="SAM" id="SignalP"/>
    </source>
</evidence>
<dbReference type="SUPFAM" id="SSF49899">
    <property type="entry name" value="Concanavalin A-like lectins/glucanases"/>
    <property type="match status" value="1"/>
</dbReference>
<dbReference type="GO" id="GO:0005975">
    <property type="term" value="P:carbohydrate metabolic process"/>
    <property type="evidence" value="ECO:0007669"/>
    <property type="project" value="UniProtKB-ARBA"/>
</dbReference>
<dbReference type="InterPro" id="IPR006558">
    <property type="entry name" value="LamG-like"/>
</dbReference>
<accession>A0A7L4ZP17</accession>
<organism evidence="5 6">
    <name type="scientific">Kordia antarctica</name>
    <dbReference type="NCBI Taxonomy" id="1218801"/>
    <lineage>
        <taxon>Bacteria</taxon>
        <taxon>Pseudomonadati</taxon>
        <taxon>Bacteroidota</taxon>
        <taxon>Flavobacteriia</taxon>
        <taxon>Flavobacteriales</taxon>
        <taxon>Flavobacteriaceae</taxon>
        <taxon>Kordia</taxon>
    </lineage>
</organism>
<dbReference type="KEGG" id="kan:IMCC3317_33290"/>
<evidence type="ECO:0000259" key="4">
    <source>
        <dbReference type="SMART" id="SM00560"/>
    </source>
</evidence>
<name>A0A7L4ZP17_9FLAO</name>
<dbReference type="EMBL" id="CP019288">
    <property type="protein sequence ID" value="QHI37946.1"/>
    <property type="molecule type" value="Genomic_DNA"/>
</dbReference>
<sequence>MKQIYILVALFFISAINVHAQAIDPALCYDGVDDFFNIPNSGNGVLGTNSDNNSFTIEFWTRDDNGVGKHYFSKHSNSTIRKGYFIERTATGTVVAGIANNLNSWSTVTGTTVINDANWHHIAFTYNASNSQIKLYIDATLEATLTGGFTPVFDDSVSARVGGSEYYNSYFSGAFDEVRVWNSVRTIAEIAANKNQAVATAPSDLILNYRFADGTTPEADNSWTSIILDYSNSGSHTNIFNFARMGTCSNWANSVDNGTLSVATFTAGNEFSLYPNPATNVLKVNGLTSIENYTIYNTIGAVINSGSIGNNEEINVSSLTNGLYFLKFENSNAIKFIKK</sequence>